<organism evidence="1 2">
    <name type="scientific">Rhododendron molle</name>
    <name type="common">Chinese azalea</name>
    <name type="synonym">Azalea mollis</name>
    <dbReference type="NCBI Taxonomy" id="49168"/>
    <lineage>
        <taxon>Eukaryota</taxon>
        <taxon>Viridiplantae</taxon>
        <taxon>Streptophyta</taxon>
        <taxon>Embryophyta</taxon>
        <taxon>Tracheophyta</taxon>
        <taxon>Spermatophyta</taxon>
        <taxon>Magnoliopsida</taxon>
        <taxon>eudicotyledons</taxon>
        <taxon>Gunneridae</taxon>
        <taxon>Pentapetalae</taxon>
        <taxon>asterids</taxon>
        <taxon>Ericales</taxon>
        <taxon>Ericaceae</taxon>
        <taxon>Ericoideae</taxon>
        <taxon>Rhodoreae</taxon>
        <taxon>Rhododendron</taxon>
    </lineage>
</organism>
<accession>A0ACC0PE98</accession>
<dbReference type="Proteomes" id="UP001062846">
    <property type="component" value="Chromosome 3"/>
</dbReference>
<proteinExistence type="predicted"/>
<keyword evidence="2" id="KW-1185">Reference proteome</keyword>
<evidence type="ECO:0000313" key="1">
    <source>
        <dbReference type="EMBL" id="KAI8563891.1"/>
    </source>
</evidence>
<reference evidence="1" key="1">
    <citation type="submission" date="2022-02" db="EMBL/GenBank/DDBJ databases">
        <title>Plant Genome Project.</title>
        <authorList>
            <person name="Zhang R.-G."/>
        </authorList>
    </citation>
    <scope>NUCLEOTIDE SEQUENCE</scope>
    <source>
        <strain evidence="1">AT1</strain>
    </source>
</reference>
<gene>
    <name evidence="1" type="ORF">RHMOL_Rhmol03G0144800</name>
</gene>
<name>A0ACC0PE98_RHOML</name>
<comment type="caution">
    <text evidence="1">The sequence shown here is derived from an EMBL/GenBank/DDBJ whole genome shotgun (WGS) entry which is preliminary data.</text>
</comment>
<evidence type="ECO:0000313" key="2">
    <source>
        <dbReference type="Proteomes" id="UP001062846"/>
    </source>
</evidence>
<dbReference type="EMBL" id="CM046390">
    <property type="protein sequence ID" value="KAI8563891.1"/>
    <property type="molecule type" value="Genomic_DNA"/>
</dbReference>
<sequence length="104" mass="11617">MPTLNDLTKSISMYLIAKLTPNITAPNSLTVILTPLMPLPSLESRISVVVVGAVEEEEEGRGGCLRERREWEMEMNHVKWKEMNVGDGDDGDKRGSDVDMRCRG</sequence>
<protein>
    <submittedName>
        <fullName evidence="1">Uncharacterized protein</fullName>
    </submittedName>
</protein>